<name>A0A7J8S0D7_GOSDV</name>
<accession>A0A7J8S0D7</accession>
<dbReference type="AlphaFoldDB" id="A0A7J8S0D7"/>
<organism evidence="1 2">
    <name type="scientific">Gossypium davidsonii</name>
    <name type="common">Davidson's cotton</name>
    <name type="synonym">Gossypium klotzschianum subsp. davidsonii</name>
    <dbReference type="NCBI Taxonomy" id="34287"/>
    <lineage>
        <taxon>Eukaryota</taxon>
        <taxon>Viridiplantae</taxon>
        <taxon>Streptophyta</taxon>
        <taxon>Embryophyta</taxon>
        <taxon>Tracheophyta</taxon>
        <taxon>Spermatophyta</taxon>
        <taxon>Magnoliopsida</taxon>
        <taxon>eudicotyledons</taxon>
        <taxon>Gunneridae</taxon>
        <taxon>Pentapetalae</taxon>
        <taxon>rosids</taxon>
        <taxon>malvids</taxon>
        <taxon>Malvales</taxon>
        <taxon>Malvaceae</taxon>
        <taxon>Malvoideae</taxon>
        <taxon>Gossypium</taxon>
    </lineage>
</organism>
<reference evidence="1 2" key="1">
    <citation type="journal article" date="2019" name="Genome Biol. Evol.">
        <title>Insights into the evolution of the New World diploid cottons (Gossypium, subgenus Houzingenia) based on genome sequencing.</title>
        <authorList>
            <person name="Grover C.E."/>
            <person name="Arick M.A. 2nd"/>
            <person name="Thrash A."/>
            <person name="Conover J.L."/>
            <person name="Sanders W.S."/>
            <person name="Peterson D.G."/>
            <person name="Frelichowski J.E."/>
            <person name="Scheffler J.A."/>
            <person name="Scheffler B.E."/>
            <person name="Wendel J.F."/>
        </authorList>
    </citation>
    <scope>NUCLEOTIDE SEQUENCE [LARGE SCALE GENOMIC DNA]</scope>
    <source>
        <strain evidence="1">27</strain>
        <tissue evidence="1">Leaf</tissue>
    </source>
</reference>
<sequence>MSLEKLREDQILFTILILCRHLVVL</sequence>
<gene>
    <name evidence="1" type="ORF">Godav_028576</name>
</gene>
<comment type="caution">
    <text evidence="1">The sequence shown here is derived from an EMBL/GenBank/DDBJ whole genome shotgun (WGS) entry which is preliminary data.</text>
</comment>
<evidence type="ECO:0000313" key="2">
    <source>
        <dbReference type="Proteomes" id="UP000593561"/>
    </source>
</evidence>
<proteinExistence type="predicted"/>
<feature type="non-terminal residue" evidence="1">
    <location>
        <position position="25"/>
    </location>
</feature>
<dbReference type="EMBL" id="JABFAC010000007">
    <property type="protein sequence ID" value="MBA0619395.1"/>
    <property type="molecule type" value="Genomic_DNA"/>
</dbReference>
<protein>
    <submittedName>
        <fullName evidence="1">Uncharacterized protein</fullName>
    </submittedName>
</protein>
<evidence type="ECO:0000313" key="1">
    <source>
        <dbReference type="EMBL" id="MBA0619395.1"/>
    </source>
</evidence>
<keyword evidence="2" id="KW-1185">Reference proteome</keyword>
<dbReference type="Proteomes" id="UP000593561">
    <property type="component" value="Unassembled WGS sequence"/>
</dbReference>